<name>A0AA46AD16_9AQUI</name>
<accession>A0AA46AD16</accession>
<feature type="transmembrane region" description="Helical" evidence="5">
    <location>
        <begin position="12"/>
        <end position="33"/>
    </location>
</feature>
<keyword evidence="8" id="KW-1185">Reference proteome</keyword>
<dbReference type="Proteomes" id="UP001157947">
    <property type="component" value="Unassembled WGS sequence"/>
</dbReference>
<proteinExistence type="predicted"/>
<evidence type="ECO:0000256" key="5">
    <source>
        <dbReference type="SAM" id="Phobius"/>
    </source>
</evidence>
<feature type="transmembrane region" description="Helical" evidence="5">
    <location>
        <begin position="102"/>
        <end position="123"/>
    </location>
</feature>
<evidence type="ECO:0000313" key="8">
    <source>
        <dbReference type="Proteomes" id="UP001157947"/>
    </source>
</evidence>
<protein>
    <submittedName>
        <fullName evidence="7">Uncharacterized membrane protein YidH, DUF202 family</fullName>
    </submittedName>
</protein>
<keyword evidence="4 5" id="KW-0472">Membrane</keyword>
<gene>
    <name evidence="7" type="ORF">SAMN06264868_10247</name>
</gene>
<feature type="domain" description="DUF202" evidence="6">
    <location>
        <begin position="7"/>
        <end position="85"/>
    </location>
</feature>
<dbReference type="Pfam" id="PF02656">
    <property type="entry name" value="DUF202"/>
    <property type="match status" value="1"/>
</dbReference>
<evidence type="ECO:0000256" key="3">
    <source>
        <dbReference type="ARBA" id="ARBA00022989"/>
    </source>
</evidence>
<dbReference type="GO" id="GO:0012505">
    <property type="term" value="C:endomembrane system"/>
    <property type="evidence" value="ECO:0007669"/>
    <property type="project" value="UniProtKB-SubCell"/>
</dbReference>
<evidence type="ECO:0000256" key="4">
    <source>
        <dbReference type="ARBA" id="ARBA00023136"/>
    </source>
</evidence>
<evidence type="ECO:0000256" key="2">
    <source>
        <dbReference type="ARBA" id="ARBA00022692"/>
    </source>
</evidence>
<comment type="subcellular location">
    <subcellularLocation>
        <location evidence="1">Endomembrane system</location>
        <topology evidence="1">Multi-pass membrane protein</topology>
    </subcellularLocation>
</comment>
<keyword evidence="2 5" id="KW-0812">Transmembrane</keyword>
<dbReference type="RefSeq" id="WP_265133467.1">
    <property type="nucleotide sequence ID" value="NZ_FXTX01000002.1"/>
</dbReference>
<dbReference type="EMBL" id="FXTX01000002">
    <property type="protein sequence ID" value="SMP02135.1"/>
    <property type="molecule type" value="Genomic_DNA"/>
</dbReference>
<dbReference type="InterPro" id="IPR003807">
    <property type="entry name" value="DUF202"/>
</dbReference>
<reference evidence="7" key="1">
    <citation type="submission" date="2017-05" db="EMBL/GenBank/DDBJ databases">
        <authorList>
            <person name="Varghese N."/>
            <person name="Submissions S."/>
        </authorList>
    </citation>
    <scope>NUCLEOTIDE SEQUENCE</scope>
    <source>
        <strain evidence="7">DSM 18763</strain>
    </source>
</reference>
<sequence>MNKIDPKDIMAVQRSTIAIIRLAISMMVLGFVIEKFQLFLDVIIYEIKGKSLPAALQHAEFYNYLGIFIIIIGVLISLYAYYYYIKWIEYLSKGELYKDKKIYLLLSISLAFIGFILILSMLIV</sequence>
<dbReference type="AlphaFoldDB" id="A0AA46AD16"/>
<organism evidence="7 8">
    <name type="scientific">Venenivibrio stagnispumantis</name>
    <dbReference type="NCBI Taxonomy" id="407998"/>
    <lineage>
        <taxon>Bacteria</taxon>
        <taxon>Pseudomonadati</taxon>
        <taxon>Aquificota</taxon>
        <taxon>Aquificia</taxon>
        <taxon>Aquificales</taxon>
        <taxon>Hydrogenothermaceae</taxon>
        <taxon>Venenivibrio</taxon>
    </lineage>
</organism>
<evidence type="ECO:0000259" key="6">
    <source>
        <dbReference type="Pfam" id="PF02656"/>
    </source>
</evidence>
<feature type="transmembrane region" description="Helical" evidence="5">
    <location>
        <begin position="61"/>
        <end position="82"/>
    </location>
</feature>
<comment type="caution">
    <text evidence="7">The sequence shown here is derived from an EMBL/GenBank/DDBJ whole genome shotgun (WGS) entry which is preliminary data.</text>
</comment>
<evidence type="ECO:0000256" key="1">
    <source>
        <dbReference type="ARBA" id="ARBA00004127"/>
    </source>
</evidence>
<keyword evidence="3 5" id="KW-1133">Transmembrane helix</keyword>
<evidence type="ECO:0000313" key="7">
    <source>
        <dbReference type="EMBL" id="SMP02135.1"/>
    </source>
</evidence>